<keyword evidence="1 5" id="KW-0479">Metal-binding</keyword>
<dbReference type="PROSITE" id="PS51845">
    <property type="entry name" value="PDEASE_I_2"/>
    <property type="match status" value="1"/>
</dbReference>
<dbReference type="PRINTS" id="PR00387">
    <property type="entry name" value="PDIESTERASE1"/>
</dbReference>
<gene>
    <name evidence="10" type="ORF">GPECTOR_11g138</name>
</gene>
<dbReference type="InterPro" id="IPR036971">
    <property type="entry name" value="PDEase_catalytic_dom_sf"/>
</dbReference>
<dbReference type="CDD" id="cd00077">
    <property type="entry name" value="HDc"/>
    <property type="match status" value="2"/>
</dbReference>
<dbReference type="Gene3D" id="1.10.1300.10">
    <property type="entry name" value="3'5'-cyclic nucleotide phosphodiesterase, catalytic domain"/>
    <property type="match status" value="2"/>
</dbReference>
<evidence type="ECO:0000259" key="8">
    <source>
        <dbReference type="PROSITE" id="PS50839"/>
    </source>
</evidence>
<keyword evidence="7" id="KW-0472">Membrane</keyword>
<evidence type="ECO:0000256" key="4">
    <source>
        <dbReference type="PIRSR" id="PIRSR623088-2"/>
    </source>
</evidence>
<evidence type="ECO:0000256" key="5">
    <source>
        <dbReference type="PIRSR" id="PIRSR623088-3"/>
    </source>
</evidence>
<dbReference type="SMART" id="SM00471">
    <property type="entry name" value="HDc"/>
    <property type="match status" value="1"/>
</dbReference>
<feature type="binding site" evidence="4">
    <location>
        <position position="882"/>
    </location>
    <ligand>
        <name>AMP</name>
        <dbReference type="ChEBI" id="CHEBI:456215"/>
    </ligand>
</feature>
<evidence type="ECO:0000256" key="3">
    <source>
        <dbReference type="PIRSR" id="PIRSR623088-1"/>
    </source>
</evidence>
<evidence type="ECO:0000256" key="6">
    <source>
        <dbReference type="SAM" id="MobiDB-lite"/>
    </source>
</evidence>
<protein>
    <recommendedName>
        <fullName evidence="12">Phosphodiesterase</fullName>
    </recommendedName>
</protein>
<evidence type="ECO:0000259" key="9">
    <source>
        <dbReference type="PROSITE" id="PS51845"/>
    </source>
</evidence>
<organism evidence="10 11">
    <name type="scientific">Gonium pectorale</name>
    <name type="common">Green alga</name>
    <dbReference type="NCBI Taxonomy" id="33097"/>
    <lineage>
        <taxon>Eukaryota</taxon>
        <taxon>Viridiplantae</taxon>
        <taxon>Chlorophyta</taxon>
        <taxon>core chlorophytes</taxon>
        <taxon>Chlorophyceae</taxon>
        <taxon>CS clade</taxon>
        <taxon>Chlamydomonadales</taxon>
        <taxon>Volvocaceae</taxon>
        <taxon>Gonium</taxon>
    </lineage>
</organism>
<dbReference type="Pfam" id="PF00233">
    <property type="entry name" value="PDEase_I"/>
    <property type="match status" value="1"/>
</dbReference>
<dbReference type="PROSITE" id="PS50839">
    <property type="entry name" value="CHASE"/>
    <property type="match status" value="1"/>
</dbReference>
<evidence type="ECO:0008006" key="12">
    <source>
        <dbReference type="Google" id="ProtNLM"/>
    </source>
</evidence>
<feature type="active site" description="Proton donor" evidence="3">
    <location>
        <position position="561"/>
    </location>
</feature>
<evidence type="ECO:0000313" key="10">
    <source>
        <dbReference type="EMBL" id="KXZ51687.1"/>
    </source>
</evidence>
<keyword evidence="11" id="KW-1185">Reference proteome</keyword>
<feature type="binding site" evidence="4">
    <location>
        <begin position="561"/>
        <end position="565"/>
    </location>
    <ligand>
        <name>AMP</name>
        <dbReference type="ChEBI" id="CHEBI:456215"/>
    </ligand>
</feature>
<evidence type="ECO:0000313" key="11">
    <source>
        <dbReference type="Proteomes" id="UP000075714"/>
    </source>
</evidence>
<feature type="region of interest" description="Disordered" evidence="6">
    <location>
        <begin position="781"/>
        <end position="807"/>
    </location>
</feature>
<feature type="region of interest" description="Disordered" evidence="6">
    <location>
        <begin position="428"/>
        <end position="488"/>
    </location>
</feature>
<dbReference type="EMBL" id="LSYV01000012">
    <property type="protein sequence ID" value="KXZ51687.1"/>
    <property type="molecule type" value="Genomic_DNA"/>
</dbReference>
<dbReference type="InterPro" id="IPR003607">
    <property type="entry name" value="HD/PDEase_dom"/>
</dbReference>
<dbReference type="OrthoDB" id="568146at2759"/>
<feature type="domain" description="CHASE" evidence="8">
    <location>
        <begin position="55"/>
        <end position="147"/>
    </location>
</feature>
<dbReference type="InterPro" id="IPR002073">
    <property type="entry name" value="PDEase_catalytic_dom"/>
</dbReference>
<dbReference type="SUPFAM" id="SSF109604">
    <property type="entry name" value="HD-domain/PDEase-like"/>
    <property type="match status" value="2"/>
</dbReference>
<dbReference type="InterPro" id="IPR006189">
    <property type="entry name" value="CHASE_dom"/>
</dbReference>
<feature type="binding site" evidence="5">
    <location>
        <position position="603"/>
    </location>
    <ligand>
        <name>Zn(2+)</name>
        <dbReference type="ChEBI" id="CHEBI:29105"/>
        <label>2</label>
    </ligand>
</feature>
<dbReference type="PANTHER" id="PTHR11347">
    <property type="entry name" value="CYCLIC NUCLEOTIDE PHOSPHODIESTERASE"/>
    <property type="match status" value="1"/>
</dbReference>
<feature type="binding site" evidence="4">
    <location>
        <position position="603"/>
    </location>
    <ligand>
        <name>AMP</name>
        <dbReference type="ChEBI" id="CHEBI:456215"/>
    </ligand>
</feature>
<feature type="binding site" evidence="5">
    <location>
        <position position="602"/>
    </location>
    <ligand>
        <name>Zn(2+)</name>
        <dbReference type="ChEBI" id="CHEBI:29105"/>
        <label>1</label>
    </ligand>
</feature>
<dbReference type="AlphaFoldDB" id="A0A150GPD5"/>
<evidence type="ECO:0000256" key="1">
    <source>
        <dbReference type="ARBA" id="ARBA00022723"/>
    </source>
</evidence>
<evidence type="ECO:0000256" key="7">
    <source>
        <dbReference type="SAM" id="Phobius"/>
    </source>
</evidence>
<evidence type="ECO:0000256" key="2">
    <source>
        <dbReference type="ARBA" id="ARBA00022801"/>
    </source>
</evidence>
<feature type="binding site" evidence="5">
    <location>
        <position position="565"/>
    </location>
    <ligand>
        <name>Zn(2+)</name>
        <dbReference type="ChEBI" id="CHEBI:29105"/>
        <label>1</label>
    </ligand>
</feature>
<proteinExistence type="predicted"/>
<feature type="binding site" evidence="5">
    <location>
        <position position="831"/>
    </location>
    <ligand>
        <name>Zn(2+)</name>
        <dbReference type="ChEBI" id="CHEBI:29105"/>
        <label>1</label>
    </ligand>
</feature>
<accession>A0A150GPD5</accession>
<comment type="caution">
    <text evidence="10">The sequence shown here is derived from an EMBL/GenBank/DDBJ whole genome shotgun (WGS) entry which is preliminary data.</text>
</comment>
<feature type="binding site" evidence="4">
    <location>
        <position position="831"/>
    </location>
    <ligand>
        <name>AMP</name>
        <dbReference type="ChEBI" id="CHEBI:456215"/>
    </ligand>
</feature>
<dbReference type="InterPro" id="IPR023088">
    <property type="entry name" value="PDEase"/>
</dbReference>
<sequence>MVWFDPNYQSVHGLFDSLAPAVLLQTGADSVALHLMPNGVITDVYATSSLDEYKKRLLGHDVFASPLEQDGAVRAVTEGKVAMVGPITAADGTFSAVVRDPVYVMNVTANTTFGISQPVNPYCGAPCDFQAANRTKFWGFAAVEVSLAFLNRWDSPLRTLVSRGYDFELLAPNYTSGGRDRIGSSRPKGLPDDAVEIDMPLFKAEWVLRVYPVGGWTPSWFGGMLAGVILLAVALSILLLTVLVSRRQHQLLLKAVLPKDMIRELKNDADAPATPAGGMKVMNADTPADMLLNMMGELLEGYMPDMRDVVFIRTALMRNMDVYQPLNLRKHLRGSSLDADVVKALMRQLGNGGDLDGASTIDGNWGDELDKERLTGGREAPAPQQEACDTLSGTLTLLFNVQTIPTLNILADAADVAVHSYWNLREENSGYPGPPQPASGPPVSLGEAPERPSFNKFRGKKSPLILSGSGRQGAPGQQQQQQQQQALTVPTTIIEESERLLAQVDDWQFDTWALQEATQWHALSTLGFYLITRLGLAQRFKLKPVTLARQVEAGYLDNPYHNATHAADVLQTLHVIVHAAQLHVHYLDQLGLLAAYYAAIVHDYGHPGLTSDFLIATSDPLAIRYNDRSPLENHHCAASFALLRRPELDVFAPLSSSERASLRKQIVHDYGHPGLTSDFLIATSDPLAIRYNDRSPLENHHCAASFALLRRPELDVFAPLSSSERASLRKQVIELVLATDMKQHFSIISHFNTVHRLTSYSQQQAAAALAPSNSLARVVSLRPTSGSSGDKKAITRPSPPPQQLQPCHVAPRPVDETERLLSLQMAIKCADIGHLGEALEVHKRWLLMLEEEFFRQGDRERELSLPISPLFDRAKQGVSKSQVGFYEFVALPLVHALGSAFPGSQPLVRCFVSNYNHWRVVDGQPPVELPKSKSGRGAEGPVLTRVSSGKSGDAPGQARPSSGKPRPAAPLLPMQEEEEERPSVGMTLSED</sequence>
<keyword evidence="7" id="KW-0812">Transmembrane</keyword>
<feature type="region of interest" description="Disordered" evidence="6">
    <location>
        <begin position="923"/>
        <end position="991"/>
    </location>
</feature>
<name>A0A150GPD5_GONPE</name>
<feature type="transmembrane region" description="Helical" evidence="7">
    <location>
        <begin position="220"/>
        <end position="244"/>
    </location>
</feature>
<feature type="domain" description="PDEase" evidence="9">
    <location>
        <begin position="475"/>
        <end position="925"/>
    </location>
</feature>
<keyword evidence="2" id="KW-0378">Hydrolase</keyword>
<dbReference type="Proteomes" id="UP000075714">
    <property type="component" value="Unassembled WGS sequence"/>
</dbReference>
<dbReference type="STRING" id="33097.A0A150GPD5"/>
<dbReference type="GO" id="GO:0007165">
    <property type="term" value="P:signal transduction"/>
    <property type="evidence" value="ECO:0007669"/>
    <property type="project" value="InterPro"/>
</dbReference>
<dbReference type="GO" id="GO:0046872">
    <property type="term" value="F:metal ion binding"/>
    <property type="evidence" value="ECO:0007669"/>
    <property type="project" value="UniProtKB-KW"/>
</dbReference>
<dbReference type="GO" id="GO:0004114">
    <property type="term" value="F:3',5'-cyclic-nucleotide phosphodiesterase activity"/>
    <property type="evidence" value="ECO:0007669"/>
    <property type="project" value="InterPro"/>
</dbReference>
<keyword evidence="7" id="KW-1133">Transmembrane helix</keyword>
<feature type="binding site" evidence="5">
    <location>
        <position position="603"/>
    </location>
    <ligand>
        <name>Zn(2+)</name>
        <dbReference type="ChEBI" id="CHEBI:29105"/>
        <label>1</label>
    </ligand>
</feature>
<reference evidence="11" key="1">
    <citation type="journal article" date="2016" name="Nat. Commun.">
        <title>The Gonium pectorale genome demonstrates co-option of cell cycle regulation during the evolution of multicellularity.</title>
        <authorList>
            <person name="Hanschen E.R."/>
            <person name="Marriage T.N."/>
            <person name="Ferris P.J."/>
            <person name="Hamaji T."/>
            <person name="Toyoda A."/>
            <person name="Fujiyama A."/>
            <person name="Neme R."/>
            <person name="Noguchi H."/>
            <person name="Minakuchi Y."/>
            <person name="Suzuki M."/>
            <person name="Kawai-Toyooka H."/>
            <person name="Smith D.R."/>
            <person name="Sparks H."/>
            <person name="Anderson J."/>
            <person name="Bakaric R."/>
            <person name="Luria V."/>
            <person name="Karger A."/>
            <person name="Kirschner M.W."/>
            <person name="Durand P.M."/>
            <person name="Michod R.E."/>
            <person name="Nozaki H."/>
            <person name="Olson B.J."/>
        </authorList>
    </citation>
    <scope>NUCLEOTIDE SEQUENCE [LARGE SCALE GENOMIC DNA]</scope>
    <source>
        <strain evidence="11">NIES-2863</strain>
    </source>
</reference>